<evidence type="ECO:0000313" key="2">
    <source>
        <dbReference type="EMBL" id="CAB0035978.1"/>
    </source>
</evidence>
<feature type="compositionally biased region" description="Basic and acidic residues" evidence="1">
    <location>
        <begin position="100"/>
        <end position="126"/>
    </location>
</feature>
<gene>
    <name evidence="2" type="ORF">TBRA_LOCUS7861</name>
</gene>
<feature type="region of interest" description="Disordered" evidence="1">
    <location>
        <begin position="98"/>
        <end position="163"/>
    </location>
</feature>
<dbReference type="AlphaFoldDB" id="A0A6H5ID56"/>
<protein>
    <submittedName>
        <fullName evidence="2">Uncharacterized protein</fullName>
    </submittedName>
</protein>
<reference evidence="2 3" key="1">
    <citation type="submission" date="2020-02" db="EMBL/GenBank/DDBJ databases">
        <authorList>
            <person name="Ferguson B K."/>
        </authorList>
    </citation>
    <scope>NUCLEOTIDE SEQUENCE [LARGE SCALE GENOMIC DNA]</scope>
</reference>
<accession>A0A6H5ID56</accession>
<evidence type="ECO:0000313" key="3">
    <source>
        <dbReference type="Proteomes" id="UP000479190"/>
    </source>
</evidence>
<organism evidence="2 3">
    <name type="scientific">Trichogramma brassicae</name>
    <dbReference type="NCBI Taxonomy" id="86971"/>
    <lineage>
        <taxon>Eukaryota</taxon>
        <taxon>Metazoa</taxon>
        <taxon>Ecdysozoa</taxon>
        <taxon>Arthropoda</taxon>
        <taxon>Hexapoda</taxon>
        <taxon>Insecta</taxon>
        <taxon>Pterygota</taxon>
        <taxon>Neoptera</taxon>
        <taxon>Endopterygota</taxon>
        <taxon>Hymenoptera</taxon>
        <taxon>Apocrita</taxon>
        <taxon>Proctotrupomorpha</taxon>
        <taxon>Chalcidoidea</taxon>
        <taxon>Trichogrammatidae</taxon>
        <taxon>Trichogramma</taxon>
    </lineage>
</organism>
<sequence length="163" mass="18619">MIIAMYLRLKINRNTSVSKSVSRCYSVSAFQRQMARHAKMRVQTFFPRIHRKFRSKCRLSCKWHRTASISWILSNLIIHKDELRQRTNFVCHQSRCGGSSDRRVECPPRKQADRQRSMAHGAEETHNVNIGPELRAAGVQMSLSARKHTAAATTSGASPREGL</sequence>
<keyword evidence="3" id="KW-1185">Reference proteome</keyword>
<name>A0A6H5ID56_9HYME</name>
<evidence type="ECO:0000256" key="1">
    <source>
        <dbReference type="SAM" id="MobiDB-lite"/>
    </source>
</evidence>
<proteinExistence type="predicted"/>
<dbReference type="EMBL" id="CADCXV010000806">
    <property type="protein sequence ID" value="CAB0035978.1"/>
    <property type="molecule type" value="Genomic_DNA"/>
</dbReference>
<dbReference type="Proteomes" id="UP000479190">
    <property type="component" value="Unassembled WGS sequence"/>
</dbReference>